<reference evidence="1" key="1">
    <citation type="submission" date="2022-04" db="EMBL/GenBank/DDBJ databases">
        <title>Hymenobacter sp. isolated from the air.</title>
        <authorList>
            <person name="Won M."/>
            <person name="Lee C.-M."/>
            <person name="Woen H.-Y."/>
            <person name="Kwon S.-W."/>
        </authorList>
    </citation>
    <scope>NUCLEOTIDE SEQUENCE</scope>
    <source>
        <strain evidence="1">5420S-77</strain>
        <plasmid evidence="1">unnamed3</plasmid>
    </source>
</reference>
<geneLocation type="plasmid" evidence="1 2">
    <name>unnamed3</name>
</geneLocation>
<protein>
    <submittedName>
        <fullName evidence="1">Uncharacterized protein</fullName>
    </submittedName>
</protein>
<dbReference type="EMBL" id="CP095064">
    <property type="protein sequence ID" value="UOQ69047.1"/>
    <property type="molecule type" value="Genomic_DNA"/>
</dbReference>
<keyword evidence="1" id="KW-0614">Plasmid</keyword>
<proteinExistence type="predicted"/>
<gene>
    <name evidence="1" type="ORF">MUN86_26455</name>
</gene>
<dbReference type="RefSeq" id="WP_245126799.1">
    <property type="nucleotide sequence ID" value="NZ_CP095064.1"/>
</dbReference>
<evidence type="ECO:0000313" key="1">
    <source>
        <dbReference type="EMBL" id="UOQ69047.1"/>
    </source>
</evidence>
<name>A0ABY4GDW3_9BACT</name>
<organism evidence="1 2">
    <name type="scientific">Hymenobacter volaticus</name>
    <dbReference type="NCBI Taxonomy" id="2932254"/>
    <lineage>
        <taxon>Bacteria</taxon>
        <taxon>Pseudomonadati</taxon>
        <taxon>Bacteroidota</taxon>
        <taxon>Cytophagia</taxon>
        <taxon>Cytophagales</taxon>
        <taxon>Hymenobacteraceae</taxon>
        <taxon>Hymenobacter</taxon>
    </lineage>
</organism>
<keyword evidence="2" id="KW-1185">Reference proteome</keyword>
<evidence type="ECO:0000313" key="2">
    <source>
        <dbReference type="Proteomes" id="UP000830401"/>
    </source>
</evidence>
<dbReference type="Proteomes" id="UP000830401">
    <property type="component" value="Plasmid unnamed3"/>
</dbReference>
<sequence length="315" mass="33116">MSTADFDHELKAAELAKLRAETHKLAAEAHGFDHPRSAFSRWSGPLKEILTLLAGLAAAIGGGWAVVTGIELATVKKEMLTLETAQLQAGTRAARFRLDSLTARNRGLQHSLRAGDSTLRAAEAQAITLSRHTPDIEQALARARALVGSFGLPAGQVALVEHQLAVAEQQLTAAEQSAGYLSTDLQAATVRPARAGSAAAVRASAAPPEALARTVRGLFAAAPRARGAAYQELVGAYATAPTLVAALLAQARAQPANLNGIYNALVVLAHLPQPLLVADQAAVRQFLGELERQNLGPRINERTTKLQSRLGPTGR</sequence>
<accession>A0ABY4GDW3</accession>